<dbReference type="PROSITE" id="PS50005">
    <property type="entry name" value="TPR"/>
    <property type="match status" value="1"/>
</dbReference>
<keyword evidence="3" id="KW-0732">Signal</keyword>
<comment type="caution">
    <text evidence="5">The sequence shown here is derived from an EMBL/GenBank/DDBJ whole genome shotgun (WGS) entry which is preliminary data.</text>
</comment>
<evidence type="ECO:0000313" key="6">
    <source>
        <dbReference type="Proteomes" id="UP000295707"/>
    </source>
</evidence>
<evidence type="ECO:0000313" key="5">
    <source>
        <dbReference type="EMBL" id="TCK18228.1"/>
    </source>
</evidence>
<dbReference type="SMART" id="SM00028">
    <property type="entry name" value="TPR"/>
    <property type="match status" value="3"/>
</dbReference>
<evidence type="ECO:0000256" key="2">
    <source>
        <dbReference type="SAM" id="MobiDB-lite"/>
    </source>
</evidence>
<protein>
    <submittedName>
        <fullName evidence="5">Peptidase C39-like protein</fullName>
    </submittedName>
</protein>
<dbReference type="InterPro" id="IPR011990">
    <property type="entry name" value="TPR-like_helical_dom_sf"/>
</dbReference>
<dbReference type="Pfam" id="PF13529">
    <property type="entry name" value="Peptidase_C39_2"/>
    <property type="match status" value="1"/>
</dbReference>
<dbReference type="CDD" id="cd02549">
    <property type="entry name" value="Peptidase_C39A"/>
    <property type="match status" value="1"/>
</dbReference>
<feature type="compositionally biased region" description="Basic and acidic residues" evidence="2">
    <location>
        <begin position="299"/>
        <end position="320"/>
    </location>
</feature>
<reference evidence="5 6" key="1">
    <citation type="submission" date="2019-03" db="EMBL/GenBank/DDBJ databases">
        <title>Genomic Encyclopedia of Type Strains, Phase IV (KMG-IV): sequencing the most valuable type-strain genomes for metagenomic binning, comparative biology and taxonomic classification.</title>
        <authorList>
            <person name="Goeker M."/>
        </authorList>
    </citation>
    <scope>NUCLEOTIDE SEQUENCE [LARGE SCALE GENOMIC DNA]</scope>
    <source>
        <strain evidence="5 6">DSM 19610</strain>
    </source>
</reference>
<evidence type="ECO:0000256" key="3">
    <source>
        <dbReference type="SAM" id="SignalP"/>
    </source>
</evidence>
<dbReference type="EMBL" id="SMFX01000001">
    <property type="protein sequence ID" value="TCK18228.1"/>
    <property type="molecule type" value="Genomic_DNA"/>
</dbReference>
<organism evidence="5 6">
    <name type="scientific">Thiogranum longum</name>
    <dbReference type="NCBI Taxonomy" id="1537524"/>
    <lineage>
        <taxon>Bacteria</taxon>
        <taxon>Pseudomonadati</taxon>
        <taxon>Pseudomonadota</taxon>
        <taxon>Gammaproteobacteria</taxon>
        <taxon>Chromatiales</taxon>
        <taxon>Ectothiorhodospiraceae</taxon>
        <taxon>Thiogranum</taxon>
    </lineage>
</organism>
<gene>
    <name evidence="5" type="ORF">DFR30_1503</name>
</gene>
<dbReference type="InterPro" id="IPR039564">
    <property type="entry name" value="Peptidase_C39-like"/>
</dbReference>
<dbReference type="Gene3D" id="1.25.40.10">
    <property type="entry name" value="Tetratricopeptide repeat domain"/>
    <property type="match status" value="1"/>
</dbReference>
<feature type="chain" id="PRO_5020968006" evidence="3">
    <location>
        <begin position="28"/>
        <end position="332"/>
    </location>
</feature>
<dbReference type="NCBIfam" id="NF033920">
    <property type="entry name" value="C39_PA2778_fam"/>
    <property type="match status" value="1"/>
</dbReference>
<dbReference type="Proteomes" id="UP000295707">
    <property type="component" value="Unassembled WGS sequence"/>
</dbReference>
<proteinExistence type="predicted"/>
<keyword evidence="1" id="KW-0802">TPR repeat</keyword>
<dbReference type="SUPFAM" id="SSF48452">
    <property type="entry name" value="TPR-like"/>
    <property type="match status" value="1"/>
</dbReference>
<feature type="signal peptide" evidence="3">
    <location>
        <begin position="1"/>
        <end position="27"/>
    </location>
</feature>
<feature type="repeat" description="TPR" evidence="1">
    <location>
        <begin position="231"/>
        <end position="264"/>
    </location>
</feature>
<dbReference type="Gene3D" id="3.90.70.10">
    <property type="entry name" value="Cysteine proteinases"/>
    <property type="match status" value="1"/>
</dbReference>
<dbReference type="InterPro" id="IPR039563">
    <property type="entry name" value="Peptidase_C39_single_dom"/>
</dbReference>
<name>A0A4R1HA78_9GAMM</name>
<sequence>MISVRVWQAGWICLLCLGGCAMSPRGASLPADVAHTLPRAVQLDDTPFFPQTAYQCGPAALATVLQAQGISTTPDDLSRGVYLPARKGSLQVEMIAAARRLQALPYVLEPSFAALLQELAAGNPVLVLQNLGLSVLPRWHYAVVVGYDLDRQVLVLRSGTLKQRITPVAVFLRTWRRSGQWALVVLPVGKIPVTANPATYLRTAHAFEETGMVEQAAAAYRAATKRWPQEASVWMVSGNMAFATRHTDEAVADFLTATRLAPDDPVAWNNLAYALRDKGCLVEARTAIQCALHISPDDKNLRDSRKDMSDGAERKGKPGHCEPVNCTESSLY</sequence>
<feature type="domain" description="Peptidase C39-like" evidence="4">
    <location>
        <begin position="45"/>
        <end position="155"/>
    </location>
</feature>
<dbReference type="OrthoDB" id="5611441at2"/>
<dbReference type="AlphaFoldDB" id="A0A4R1HA78"/>
<dbReference type="InterPro" id="IPR019734">
    <property type="entry name" value="TPR_rpt"/>
</dbReference>
<keyword evidence="6" id="KW-1185">Reference proteome</keyword>
<feature type="region of interest" description="Disordered" evidence="2">
    <location>
        <begin position="299"/>
        <end position="332"/>
    </location>
</feature>
<dbReference type="Pfam" id="PF13432">
    <property type="entry name" value="TPR_16"/>
    <property type="match status" value="1"/>
</dbReference>
<accession>A0A4R1HA78</accession>
<evidence type="ECO:0000256" key="1">
    <source>
        <dbReference type="PROSITE-ProRule" id="PRU00339"/>
    </source>
</evidence>
<evidence type="ECO:0000259" key="4">
    <source>
        <dbReference type="Pfam" id="PF13529"/>
    </source>
</evidence>